<gene>
    <name evidence="1" type="ORF">CON65_09970</name>
</gene>
<evidence type="ECO:0000313" key="1">
    <source>
        <dbReference type="EMBL" id="PED82734.1"/>
    </source>
</evidence>
<evidence type="ECO:0000313" key="2">
    <source>
        <dbReference type="Proteomes" id="UP000221020"/>
    </source>
</evidence>
<organism evidence="1 2">
    <name type="scientific">Bacillus pseudomycoides</name>
    <dbReference type="NCBI Taxonomy" id="64104"/>
    <lineage>
        <taxon>Bacteria</taxon>
        <taxon>Bacillati</taxon>
        <taxon>Bacillota</taxon>
        <taxon>Bacilli</taxon>
        <taxon>Bacillales</taxon>
        <taxon>Bacillaceae</taxon>
        <taxon>Bacillus</taxon>
        <taxon>Bacillus cereus group</taxon>
    </lineage>
</organism>
<accession>A0AA91ZTL5</accession>
<comment type="caution">
    <text evidence="1">The sequence shown here is derived from an EMBL/GenBank/DDBJ whole genome shotgun (WGS) entry which is preliminary data.</text>
</comment>
<protein>
    <submittedName>
        <fullName evidence="1">Uncharacterized protein</fullName>
    </submittedName>
</protein>
<name>A0AA91ZTL5_9BACI</name>
<dbReference type="EMBL" id="NVOR01000027">
    <property type="protein sequence ID" value="PED82734.1"/>
    <property type="molecule type" value="Genomic_DNA"/>
</dbReference>
<reference evidence="1 2" key="1">
    <citation type="submission" date="2017-09" db="EMBL/GenBank/DDBJ databases">
        <title>Large-scale bioinformatics analysis of Bacillus genomes uncovers conserved roles of natural products in bacterial physiology.</title>
        <authorList>
            <consortium name="Agbiome Team Llc"/>
            <person name="Bleich R.M."/>
            <person name="Grubbs K.J."/>
            <person name="Santa Maria K.C."/>
            <person name="Allen S.E."/>
            <person name="Farag S."/>
            <person name="Shank E.A."/>
            <person name="Bowers A."/>
        </authorList>
    </citation>
    <scope>NUCLEOTIDE SEQUENCE [LARGE SCALE GENOMIC DNA]</scope>
    <source>
        <strain evidence="1 2">AFS092012</strain>
    </source>
</reference>
<dbReference type="Proteomes" id="UP000221020">
    <property type="component" value="Unassembled WGS sequence"/>
</dbReference>
<proteinExistence type="predicted"/>
<sequence length="98" mass="11740">MYPCKFWENKESLERYQGLMNQIEYLECRSTDNFIEMNYIVVNRKQSIVSVKYRACESIKIDLTAIEENLGREHQSIMIPEVKLTFTYKGGVLRRFFN</sequence>
<dbReference type="AlphaFoldDB" id="A0AA91ZTL5"/>